<comment type="caution">
    <text evidence="1">The sequence shown here is derived from an EMBL/GenBank/DDBJ whole genome shotgun (WGS) entry which is preliminary data.</text>
</comment>
<dbReference type="Gene3D" id="2.40.50.140">
    <property type="entry name" value="Nucleic acid-binding proteins"/>
    <property type="match status" value="1"/>
</dbReference>
<keyword evidence="2" id="KW-1185">Reference proteome</keyword>
<protein>
    <submittedName>
        <fullName evidence="1">Uncharacterized protein</fullName>
    </submittedName>
</protein>
<evidence type="ECO:0000313" key="1">
    <source>
        <dbReference type="EMBL" id="CAH3156159.1"/>
    </source>
</evidence>
<proteinExistence type="predicted"/>
<evidence type="ECO:0000313" key="2">
    <source>
        <dbReference type="Proteomes" id="UP001159428"/>
    </source>
</evidence>
<reference evidence="1 2" key="1">
    <citation type="submission" date="2022-05" db="EMBL/GenBank/DDBJ databases">
        <authorList>
            <consortium name="Genoscope - CEA"/>
            <person name="William W."/>
        </authorList>
    </citation>
    <scope>NUCLEOTIDE SEQUENCE [LARGE SCALE GENOMIC DNA]</scope>
</reference>
<dbReference type="EMBL" id="CALNXJ010000060">
    <property type="protein sequence ID" value="CAH3156159.1"/>
    <property type="molecule type" value="Genomic_DNA"/>
</dbReference>
<dbReference type="SUPFAM" id="SSF50249">
    <property type="entry name" value="Nucleic acid-binding proteins"/>
    <property type="match status" value="1"/>
</dbReference>
<dbReference type="Proteomes" id="UP001159428">
    <property type="component" value="Unassembled WGS sequence"/>
</dbReference>
<name>A0AAU9XS35_9CNID</name>
<sequence>MRKASRQIVFINTSPPKERVELLKPLSDIQEMEDDCEEIYTGGLLKRYSKLPAKLEDLTLADWAAWYDFNESTLTGYVHLISPVQTSHKNIGVKYFDMALQTSQNESVRLSPLKETLFQGNCTKCKTDVIVADHTNSAKLVLWEDIIDKVDSVMSYRFNDCKIRIFDDHKYINTNEFTKITEIEDIKNVNLLSPQIREHMITAK</sequence>
<dbReference type="InterPro" id="IPR012340">
    <property type="entry name" value="NA-bd_OB-fold"/>
</dbReference>
<gene>
    <name evidence="1" type="ORF">PMEA_00029457</name>
</gene>
<organism evidence="1 2">
    <name type="scientific">Pocillopora meandrina</name>
    <dbReference type="NCBI Taxonomy" id="46732"/>
    <lineage>
        <taxon>Eukaryota</taxon>
        <taxon>Metazoa</taxon>
        <taxon>Cnidaria</taxon>
        <taxon>Anthozoa</taxon>
        <taxon>Hexacorallia</taxon>
        <taxon>Scleractinia</taxon>
        <taxon>Astrocoeniina</taxon>
        <taxon>Pocilloporidae</taxon>
        <taxon>Pocillopora</taxon>
    </lineage>
</organism>
<dbReference type="AlphaFoldDB" id="A0AAU9XS35"/>
<accession>A0AAU9XS35</accession>